<feature type="transmembrane region" description="Helical" evidence="1">
    <location>
        <begin position="326"/>
        <end position="349"/>
    </location>
</feature>
<name>A0A857GM86_9GAMM</name>
<feature type="transmembrane region" description="Helical" evidence="1">
    <location>
        <begin position="187"/>
        <end position="204"/>
    </location>
</feature>
<keyword evidence="1" id="KW-0812">Transmembrane</keyword>
<sequence>MDMKLKRCIDLLLLCFLMAWPLVDTLNGYLYYQSVSLPSISAPYKTLGFVALLVVLMIYHVKQFLYLLLCAALMALCLFYQVMNYGHAIESVTWAVRGLLTLALLFYLVGEAKQPEGFWSLQKLAGLMLFYFIVMSVNVSLGVLGVGESQYAGGIGGKGFIIAGNEMSYLMLASASIVLFRLAETRGAGSLTLVFGLFLLFFLMKATKVAMLGICMVFVFALIHNGYFKVRRIPTVYLITLVGGAAVIVFGYQFIQAAGLLDRMLFLYKLHGGFWGALLSGRLSFLGEAVELVVVPFGFWDVLFGVGVDHLLAVRGSLVEIDLIDVFISFGVIGGVLFYLPWLLGAVWATQLLKRQPRYGMSFWLLIITVIGVSLAAGHVVNSGIASSATALLIGYLYQLKTRLPTFKEEA</sequence>
<evidence type="ECO:0000313" key="3">
    <source>
        <dbReference type="Proteomes" id="UP000463949"/>
    </source>
</evidence>
<proteinExistence type="predicted"/>
<feature type="transmembrane region" description="Helical" evidence="1">
    <location>
        <begin position="210"/>
        <end position="228"/>
    </location>
</feature>
<gene>
    <name evidence="2" type="ORF">CTT34_12255</name>
</gene>
<feature type="transmembrane region" description="Helical" evidence="1">
    <location>
        <begin position="292"/>
        <end position="314"/>
    </location>
</feature>
<organism evidence="2 3">
    <name type="scientific">Vreelandella aquamarina</name>
    <dbReference type="NCBI Taxonomy" id="77097"/>
    <lineage>
        <taxon>Bacteria</taxon>
        <taxon>Pseudomonadati</taxon>
        <taxon>Pseudomonadota</taxon>
        <taxon>Gammaproteobacteria</taxon>
        <taxon>Oceanospirillales</taxon>
        <taxon>Halomonadaceae</taxon>
        <taxon>Vreelandella</taxon>
    </lineage>
</organism>
<feature type="transmembrane region" description="Helical" evidence="1">
    <location>
        <begin position="41"/>
        <end position="59"/>
    </location>
</feature>
<accession>A0A857GM86</accession>
<feature type="transmembrane region" description="Helical" evidence="1">
    <location>
        <begin position="64"/>
        <end position="82"/>
    </location>
</feature>
<dbReference type="RefSeq" id="WP_159342685.1">
    <property type="nucleotide sequence ID" value="NZ_CP024621.1"/>
</dbReference>
<dbReference type="Proteomes" id="UP000463949">
    <property type="component" value="Chromosome"/>
</dbReference>
<dbReference type="EMBL" id="CP024621">
    <property type="protein sequence ID" value="QHD50403.1"/>
    <property type="molecule type" value="Genomic_DNA"/>
</dbReference>
<evidence type="ECO:0000256" key="1">
    <source>
        <dbReference type="SAM" id="Phobius"/>
    </source>
</evidence>
<reference evidence="2 3" key="1">
    <citation type="submission" date="2017-10" db="EMBL/GenBank/DDBJ databases">
        <title>Coral associated bacteria.</title>
        <authorList>
            <person name="Wang X."/>
        </authorList>
    </citation>
    <scope>NUCLEOTIDE SEQUENCE [LARGE SCALE GENOMIC DNA]</scope>
    <source>
        <strain evidence="2 3">SCSIO 43005</strain>
    </source>
</reference>
<dbReference type="KEGG" id="hmd:CTT34_12255"/>
<dbReference type="OrthoDB" id="6137867at2"/>
<keyword evidence="1" id="KW-1133">Transmembrane helix</keyword>
<feature type="transmembrane region" description="Helical" evidence="1">
    <location>
        <begin position="235"/>
        <end position="255"/>
    </location>
</feature>
<keyword evidence="1" id="KW-0472">Membrane</keyword>
<evidence type="ECO:0000313" key="2">
    <source>
        <dbReference type="EMBL" id="QHD50403.1"/>
    </source>
</evidence>
<dbReference type="AlphaFoldDB" id="A0A857GM86"/>
<feature type="transmembrane region" description="Helical" evidence="1">
    <location>
        <begin position="124"/>
        <end position="147"/>
    </location>
</feature>
<feature type="transmembrane region" description="Helical" evidence="1">
    <location>
        <begin position="361"/>
        <end position="378"/>
    </location>
</feature>
<feature type="transmembrane region" description="Helical" evidence="1">
    <location>
        <begin position="159"/>
        <end position="180"/>
    </location>
</feature>
<feature type="transmembrane region" description="Helical" evidence="1">
    <location>
        <begin position="94"/>
        <end position="112"/>
    </location>
</feature>
<protein>
    <submittedName>
        <fullName evidence="2">Uncharacterized protein</fullName>
    </submittedName>
</protein>